<organism evidence="1 2">
    <name type="scientific">Paenibacillus rigui</name>
    <dbReference type="NCBI Taxonomy" id="554312"/>
    <lineage>
        <taxon>Bacteria</taxon>
        <taxon>Bacillati</taxon>
        <taxon>Bacillota</taxon>
        <taxon>Bacilli</taxon>
        <taxon>Bacillales</taxon>
        <taxon>Paenibacillaceae</taxon>
        <taxon>Paenibacillus</taxon>
    </lineage>
</organism>
<reference evidence="1 2" key="1">
    <citation type="submission" date="2017-07" db="EMBL/GenBank/DDBJ databases">
        <title>Genome sequencing and assembly of Paenibacillus rigui.</title>
        <authorList>
            <person name="Mayilraj S."/>
        </authorList>
    </citation>
    <scope>NUCLEOTIDE SEQUENCE [LARGE SCALE GENOMIC DNA]</scope>
    <source>
        <strain evidence="1 2">JCM 16352</strain>
    </source>
</reference>
<comment type="caution">
    <text evidence="1">The sequence shown here is derived from an EMBL/GenBank/DDBJ whole genome shotgun (WGS) entry which is preliminary data.</text>
</comment>
<gene>
    <name evidence="1" type="ORF">CF651_22980</name>
</gene>
<dbReference type="AlphaFoldDB" id="A0A229UM57"/>
<evidence type="ECO:0000313" key="2">
    <source>
        <dbReference type="Proteomes" id="UP000215509"/>
    </source>
</evidence>
<evidence type="ECO:0000313" key="1">
    <source>
        <dbReference type="EMBL" id="OXM83979.1"/>
    </source>
</evidence>
<proteinExistence type="predicted"/>
<accession>A0A229UM57</accession>
<dbReference type="EMBL" id="NMQW01000036">
    <property type="protein sequence ID" value="OXM83979.1"/>
    <property type="molecule type" value="Genomic_DNA"/>
</dbReference>
<protein>
    <submittedName>
        <fullName evidence="1">Uncharacterized protein</fullName>
    </submittedName>
</protein>
<name>A0A229UM57_9BACL</name>
<dbReference type="Proteomes" id="UP000215509">
    <property type="component" value="Unassembled WGS sequence"/>
</dbReference>
<keyword evidence="2" id="KW-1185">Reference proteome</keyword>
<sequence length="84" mass="9221">MNKVKSQNIEVGKTYFSGSGGRFETRCRVLEMGLTVHHLDGKNTVLETGVRFVQVKGPYTGKEGTITLKSFAQWAKGEVATGKE</sequence>